<dbReference type="Pfam" id="PF07406">
    <property type="entry name" value="NICE-3"/>
    <property type="match status" value="1"/>
</dbReference>
<evidence type="ECO:0000256" key="2">
    <source>
        <dbReference type="ARBA" id="ARBA00004167"/>
    </source>
</evidence>
<feature type="transmembrane region" description="Helical" evidence="11">
    <location>
        <begin position="6"/>
        <end position="26"/>
    </location>
</feature>
<dbReference type="GO" id="GO:0005794">
    <property type="term" value="C:Golgi apparatus"/>
    <property type="evidence" value="ECO:0007669"/>
    <property type="project" value="UniProtKB-SubCell"/>
</dbReference>
<protein>
    <submittedName>
        <fullName evidence="13 14">Uncharacterized protein</fullName>
    </submittedName>
</protein>
<dbReference type="GO" id="GO:0016020">
    <property type="term" value="C:membrane"/>
    <property type="evidence" value="ECO:0007669"/>
    <property type="project" value="UniProtKB-SubCell"/>
</dbReference>
<evidence type="ECO:0000256" key="8">
    <source>
        <dbReference type="ARBA" id="ARBA00023128"/>
    </source>
</evidence>
<evidence type="ECO:0000256" key="4">
    <source>
        <dbReference type="ARBA" id="ARBA00004555"/>
    </source>
</evidence>
<keyword evidence="7" id="KW-0333">Golgi apparatus</keyword>
<dbReference type="AlphaFoldDB" id="A0A914V234"/>
<proteinExistence type="predicted"/>
<evidence type="ECO:0000313" key="14">
    <source>
        <dbReference type="WBParaSite" id="PSAMB.scaffold613size45637.g7325.t1"/>
    </source>
</evidence>
<dbReference type="GO" id="GO:0005739">
    <property type="term" value="C:mitochondrion"/>
    <property type="evidence" value="ECO:0007669"/>
    <property type="project" value="UniProtKB-SubCell"/>
</dbReference>
<evidence type="ECO:0000256" key="5">
    <source>
        <dbReference type="ARBA" id="ARBA00022692"/>
    </source>
</evidence>
<keyword evidence="8" id="KW-0496">Mitochondrion</keyword>
<sequence length="228" mass="26271">MIITGTTVIYGISVVLCILIMLGIFVKRQIQRLTGSRHDAPYTPIGTGLSKARKQPILRKIEAIGHIRKNYVPKFNDPNSVFPENAAHQYRMMALDEIHEIDQWLEYASCPLVRSSNQSLFSFLRRLKDVALSELDDEVIQRLAYLQEWARYRAQVFGEEELAEVRLLLRQLQNMINREHVRLAALHLQKMTSLDSSTDTAEIPLLNQSKNGNTEHYVGRKRKQSSRV</sequence>
<feature type="region of interest" description="Disordered" evidence="10">
    <location>
        <begin position="203"/>
        <end position="228"/>
    </location>
</feature>
<evidence type="ECO:0000313" key="12">
    <source>
        <dbReference type="Proteomes" id="UP000887566"/>
    </source>
</evidence>
<dbReference type="PANTHER" id="PTHR21425">
    <property type="entry name" value="NICE-3"/>
    <property type="match status" value="1"/>
</dbReference>
<dbReference type="WBParaSite" id="PSAMB.scaffold143size73177.g2421.t1">
    <property type="protein sequence ID" value="PSAMB.scaffold143size73177.g2421.t1"/>
    <property type="gene ID" value="PSAMB.scaffold143size73177.g2421"/>
</dbReference>
<feature type="compositionally biased region" description="Polar residues" evidence="10">
    <location>
        <begin position="203"/>
        <end position="214"/>
    </location>
</feature>
<name>A0A914V234_9BILA</name>
<evidence type="ECO:0000256" key="11">
    <source>
        <dbReference type="SAM" id="Phobius"/>
    </source>
</evidence>
<evidence type="ECO:0000256" key="10">
    <source>
        <dbReference type="SAM" id="MobiDB-lite"/>
    </source>
</evidence>
<evidence type="ECO:0000313" key="13">
    <source>
        <dbReference type="WBParaSite" id="PSAMB.scaffold143size73177.g2421.t1"/>
    </source>
</evidence>
<comment type="subcellular location">
    <subcellularLocation>
        <location evidence="4">Golgi apparatus</location>
    </subcellularLocation>
    <subcellularLocation>
        <location evidence="2">Membrane</location>
        <topology evidence="2">Single-pass membrane protein</topology>
    </subcellularLocation>
    <subcellularLocation>
        <location evidence="3">Mitochondrion</location>
    </subcellularLocation>
</comment>
<evidence type="ECO:0000256" key="9">
    <source>
        <dbReference type="ARBA" id="ARBA00023136"/>
    </source>
</evidence>
<comment type="function">
    <text evidence="1">General regulator of phagocytosis. Required to uptake Gram negative bacterium by macrophages.</text>
</comment>
<reference evidence="13 14" key="1">
    <citation type="submission" date="2022-11" db="UniProtKB">
        <authorList>
            <consortium name="WormBaseParasite"/>
        </authorList>
    </citation>
    <scope>IDENTIFICATION</scope>
</reference>
<organism evidence="12 13">
    <name type="scientific">Plectus sambesii</name>
    <dbReference type="NCBI Taxonomy" id="2011161"/>
    <lineage>
        <taxon>Eukaryota</taxon>
        <taxon>Metazoa</taxon>
        <taxon>Ecdysozoa</taxon>
        <taxon>Nematoda</taxon>
        <taxon>Chromadorea</taxon>
        <taxon>Plectida</taxon>
        <taxon>Plectina</taxon>
        <taxon>Plectoidea</taxon>
        <taxon>Plectidae</taxon>
        <taxon>Plectus</taxon>
    </lineage>
</organism>
<keyword evidence="6 11" id="KW-1133">Transmembrane helix</keyword>
<keyword evidence="5 11" id="KW-0812">Transmembrane</keyword>
<evidence type="ECO:0000256" key="7">
    <source>
        <dbReference type="ARBA" id="ARBA00023034"/>
    </source>
</evidence>
<keyword evidence="9 11" id="KW-0472">Membrane</keyword>
<keyword evidence="12" id="KW-1185">Reference proteome</keyword>
<dbReference type="PANTHER" id="PTHR21425:SF2">
    <property type="entry name" value="PROTEIN C1ORF43"/>
    <property type="match status" value="1"/>
</dbReference>
<evidence type="ECO:0000256" key="6">
    <source>
        <dbReference type="ARBA" id="ARBA00022989"/>
    </source>
</evidence>
<accession>A0A914V234</accession>
<dbReference type="InterPro" id="IPR010876">
    <property type="entry name" value="C1orf43"/>
</dbReference>
<evidence type="ECO:0000256" key="1">
    <source>
        <dbReference type="ARBA" id="ARBA00002620"/>
    </source>
</evidence>
<evidence type="ECO:0000256" key="3">
    <source>
        <dbReference type="ARBA" id="ARBA00004173"/>
    </source>
</evidence>
<dbReference type="Proteomes" id="UP000887566">
    <property type="component" value="Unplaced"/>
</dbReference>
<feature type="compositionally biased region" description="Basic residues" evidence="10">
    <location>
        <begin position="219"/>
        <end position="228"/>
    </location>
</feature>
<dbReference type="WBParaSite" id="PSAMB.scaffold613size45637.g7325.t1">
    <property type="protein sequence ID" value="PSAMB.scaffold613size45637.g7325.t1"/>
    <property type="gene ID" value="PSAMB.scaffold613size45637.g7325"/>
</dbReference>